<dbReference type="SUPFAM" id="SSF46689">
    <property type="entry name" value="Homeodomain-like"/>
    <property type="match status" value="1"/>
</dbReference>
<sequence>MSDQEFLDLLRHKMEGMPNKARRVVEYILANSREAAFLSIGEVAEKLDVSKAQLVRVARMLGFDGYAALKDTLKKTVLQQVNPSAMLSKIMKDHKNLPEEIYRLEHANIDDTWNQIQADNAAVFCAMLQKAKTIFCIGWGISALVAESLYTRLLELGLKGVLLKRGSLALIEQARAIEKGDLVIVCELPSYVIEVTNSIKLAAERGANIITITDSPAAPICKFADLSFFVSDMSPTFGSSLIGPLFLIHILSSILAVNMGEEAKKALEKQAQGLHDEKVYHPTYDLRY</sequence>
<organism evidence="6 7">
    <name type="scientific">Aminobacterium colombiense (strain DSM 12261 / ALA-1)</name>
    <dbReference type="NCBI Taxonomy" id="572547"/>
    <lineage>
        <taxon>Bacteria</taxon>
        <taxon>Thermotogati</taxon>
        <taxon>Synergistota</taxon>
        <taxon>Synergistia</taxon>
        <taxon>Synergistales</taxon>
        <taxon>Aminobacteriaceae</taxon>
        <taxon>Aminobacterium</taxon>
    </lineage>
</organism>
<keyword evidence="7" id="KW-1185">Reference proteome</keyword>
<gene>
    <name evidence="6" type="ordered locus">Amico_0541</name>
</gene>
<dbReference type="KEGG" id="aco:Amico_0541"/>
<dbReference type="GO" id="GO:0003700">
    <property type="term" value="F:DNA-binding transcription factor activity"/>
    <property type="evidence" value="ECO:0007669"/>
    <property type="project" value="InterPro"/>
</dbReference>
<dbReference type="InterPro" id="IPR035472">
    <property type="entry name" value="RpiR-like_SIS"/>
</dbReference>
<reference evidence="6 7" key="1">
    <citation type="journal article" date="2010" name="Stand. Genomic Sci.">
        <title>Complete genome sequence of Aminobacterium colombiense type strain (ALA-1).</title>
        <authorList>
            <person name="Chertkov O."/>
            <person name="Sikorski J."/>
            <person name="Brambilla E."/>
            <person name="Lapidus A."/>
            <person name="Copeland A."/>
            <person name="Glavina Del Rio T."/>
            <person name="Nolan M."/>
            <person name="Lucas S."/>
            <person name="Tice H."/>
            <person name="Cheng J.F."/>
            <person name="Han C."/>
            <person name="Detter J.C."/>
            <person name="Bruce D."/>
            <person name="Tapia R."/>
            <person name="Goodwin L."/>
            <person name="Pitluck S."/>
            <person name="Liolios K."/>
            <person name="Ivanova N."/>
            <person name="Mavromatis K."/>
            <person name="Ovchinnikova G."/>
            <person name="Pati A."/>
            <person name="Chen A."/>
            <person name="Palaniappan K."/>
            <person name="Land M."/>
            <person name="Hauser L."/>
            <person name="Chang Y.J."/>
            <person name="Jeffries C.D."/>
            <person name="Spring S."/>
            <person name="Rohde M."/>
            <person name="Goker M."/>
            <person name="Bristow J."/>
            <person name="Eisen J.A."/>
            <person name="Markowitz V."/>
            <person name="Hugenholtz P."/>
            <person name="Kyrpides N.C."/>
            <person name="Klenk H.P."/>
        </authorList>
    </citation>
    <scope>NUCLEOTIDE SEQUENCE [LARGE SCALE GENOMIC DNA]</scope>
    <source>
        <strain evidence="7">DSM 12261 / ALA-1</strain>
    </source>
</reference>
<feature type="domain" description="HTH rpiR-type" evidence="4">
    <location>
        <begin position="4"/>
        <end position="80"/>
    </location>
</feature>
<dbReference type="Pfam" id="PF01418">
    <property type="entry name" value="HTH_6"/>
    <property type="match status" value="1"/>
</dbReference>
<evidence type="ECO:0000259" key="5">
    <source>
        <dbReference type="PROSITE" id="PS51464"/>
    </source>
</evidence>
<keyword evidence="2" id="KW-0238">DNA-binding</keyword>
<dbReference type="Proteomes" id="UP000002366">
    <property type="component" value="Chromosome"/>
</dbReference>
<dbReference type="HOGENOM" id="CLU_055769_1_1_0"/>
<dbReference type="InterPro" id="IPR046348">
    <property type="entry name" value="SIS_dom_sf"/>
</dbReference>
<evidence type="ECO:0000256" key="2">
    <source>
        <dbReference type="ARBA" id="ARBA00023125"/>
    </source>
</evidence>
<proteinExistence type="predicted"/>
<keyword evidence="1" id="KW-0805">Transcription regulation</keyword>
<dbReference type="InterPro" id="IPR000281">
    <property type="entry name" value="HTH_RpiR"/>
</dbReference>
<dbReference type="Gene3D" id="1.10.10.10">
    <property type="entry name" value="Winged helix-like DNA-binding domain superfamily/Winged helix DNA-binding domain"/>
    <property type="match status" value="1"/>
</dbReference>
<feature type="domain" description="SIS" evidence="5">
    <location>
        <begin position="124"/>
        <end position="261"/>
    </location>
</feature>
<dbReference type="eggNOG" id="COG1737">
    <property type="taxonomic scope" value="Bacteria"/>
</dbReference>
<protein>
    <submittedName>
        <fullName evidence="6">Transcriptional regulator, RpiR family</fullName>
    </submittedName>
</protein>
<evidence type="ECO:0000313" key="6">
    <source>
        <dbReference type="EMBL" id="ADE56677.1"/>
    </source>
</evidence>
<dbReference type="STRING" id="572547.Amico_0541"/>
<dbReference type="SUPFAM" id="SSF53697">
    <property type="entry name" value="SIS domain"/>
    <property type="match status" value="1"/>
</dbReference>
<dbReference type="Gene3D" id="3.40.50.10490">
    <property type="entry name" value="Glucose-6-phosphate isomerase like protein, domain 1"/>
    <property type="match status" value="1"/>
</dbReference>
<dbReference type="InterPro" id="IPR001347">
    <property type="entry name" value="SIS_dom"/>
</dbReference>
<accession>D5EDP5</accession>
<dbReference type="InterPro" id="IPR047640">
    <property type="entry name" value="RpiR-like"/>
</dbReference>
<dbReference type="RefSeq" id="WP_013047943.1">
    <property type="nucleotide sequence ID" value="NC_014011.1"/>
</dbReference>
<evidence type="ECO:0000256" key="3">
    <source>
        <dbReference type="ARBA" id="ARBA00023163"/>
    </source>
</evidence>
<dbReference type="OrthoDB" id="3684496at2"/>
<evidence type="ECO:0000313" key="7">
    <source>
        <dbReference type="Proteomes" id="UP000002366"/>
    </source>
</evidence>
<dbReference type="GO" id="GO:1901135">
    <property type="term" value="P:carbohydrate derivative metabolic process"/>
    <property type="evidence" value="ECO:0007669"/>
    <property type="project" value="InterPro"/>
</dbReference>
<dbReference type="PANTHER" id="PTHR30514">
    <property type="entry name" value="GLUCOKINASE"/>
    <property type="match status" value="1"/>
</dbReference>
<dbReference type="PROSITE" id="PS51464">
    <property type="entry name" value="SIS"/>
    <property type="match status" value="1"/>
</dbReference>
<evidence type="ECO:0000259" key="4">
    <source>
        <dbReference type="PROSITE" id="PS51071"/>
    </source>
</evidence>
<dbReference type="InterPro" id="IPR036388">
    <property type="entry name" value="WH-like_DNA-bd_sf"/>
</dbReference>
<name>D5EDP5_AMICL</name>
<dbReference type="AlphaFoldDB" id="D5EDP5"/>
<keyword evidence="3" id="KW-0804">Transcription</keyword>
<dbReference type="GO" id="GO:0003677">
    <property type="term" value="F:DNA binding"/>
    <property type="evidence" value="ECO:0007669"/>
    <property type="project" value="UniProtKB-KW"/>
</dbReference>
<dbReference type="CDD" id="cd05013">
    <property type="entry name" value="SIS_RpiR"/>
    <property type="match status" value="1"/>
</dbReference>
<dbReference type="InterPro" id="IPR009057">
    <property type="entry name" value="Homeodomain-like_sf"/>
</dbReference>
<evidence type="ECO:0000256" key="1">
    <source>
        <dbReference type="ARBA" id="ARBA00023015"/>
    </source>
</evidence>
<dbReference type="EMBL" id="CP001997">
    <property type="protein sequence ID" value="ADE56677.1"/>
    <property type="molecule type" value="Genomic_DNA"/>
</dbReference>
<dbReference type="Pfam" id="PF01380">
    <property type="entry name" value="SIS"/>
    <property type="match status" value="1"/>
</dbReference>
<dbReference type="GO" id="GO:0097367">
    <property type="term" value="F:carbohydrate derivative binding"/>
    <property type="evidence" value="ECO:0007669"/>
    <property type="project" value="InterPro"/>
</dbReference>
<dbReference type="PROSITE" id="PS51071">
    <property type="entry name" value="HTH_RPIR"/>
    <property type="match status" value="1"/>
</dbReference>